<proteinExistence type="inferred from homology"/>
<dbReference type="InterPro" id="IPR004090">
    <property type="entry name" value="Chemotax_Me-accpt_rcpt"/>
</dbReference>
<protein>
    <submittedName>
        <fullName evidence="7">Methyl-accepting chemotaxis protein</fullName>
    </submittedName>
</protein>
<dbReference type="SMART" id="SM00283">
    <property type="entry name" value="MA"/>
    <property type="match status" value="1"/>
</dbReference>
<dbReference type="RefSeq" id="WP_084117540.1">
    <property type="nucleotide sequence ID" value="NZ_FWXH01000026.1"/>
</dbReference>
<dbReference type="SUPFAM" id="SSF58104">
    <property type="entry name" value="Methyl-accepting chemotaxis protein (MCP) signaling domain"/>
    <property type="match status" value="1"/>
</dbReference>
<keyword evidence="5" id="KW-0472">Membrane</keyword>
<keyword evidence="5" id="KW-0812">Transmembrane</keyword>
<comment type="similarity">
    <text evidence="2">Belongs to the methyl-accepting chemotaxis (MCP) protein family.</text>
</comment>
<dbReference type="Gene3D" id="3.90.1520.10">
    <property type="entry name" value="H-NOX domain"/>
    <property type="match status" value="1"/>
</dbReference>
<name>A0A1W1XX02_9CLOT</name>
<dbReference type="PRINTS" id="PR00260">
    <property type="entry name" value="CHEMTRNSDUCR"/>
</dbReference>
<reference evidence="7 8" key="1">
    <citation type="submission" date="2017-04" db="EMBL/GenBank/DDBJ databases">
        <authorList>
            <person name="Afonso C.L."/>
            <person name="Miller P.J."/>
            <person name="Scott M.A."/>
            <person name="Spackman E."/>
            <person name="Goraichik I."/>
            <person name="Dimitrov K.M."/>
            <person name="Suarez D.L."/>
            <person name="Swayne D.E."/>
        </authorList>
    </citation>
    <scope>NUCLEOTIDE SEQUENCE [LARGE SCALE GENOMIC DNA]</scope>
    <source>
        <strain evidence="7 8">DSM 12555</strain>
    </source>
</reference>
<dbReference type="EMBL" id="FWXH01000026">
    <property type="protein sequence ID" value="SMC28499.1"/>
    <property type="molecule type" value="Genomic_DNA"/>
</dbReference>
<dbReference type="InterPro" id="IPR038158">
    <property type="entry name" value="H-NOX_domain_sf"/>
</dbReference>
<feature type="domain" description="Methyl-accepting transducer" evidence="6">
    <location>
        <begin position="313"/>
        <end position="563"/>
    </location>
</feature>
<dbReference type="PANTHER" id="PTHR32089">
    <property type="entry name" value="METHYL-ACCEPTING CHEMOTAXIS PROTEIN MCPB"/>
    <property type="match status" value="1"/>
</dbReference>
<dbReference type="InterPro" id="IPR011644">
    <property type="entry name" value="Heme_NO-bd"/>
</dbReference>
<dbReference type="GO" id="GO:0016020">
    <property type="term" value="C:membrane"/>
    <property type="evidence" value="ECO:0007669"/>
    <property type="project" value="InterPro"/>
</dbReference>
<dbReference type="Gene3D" id="1.10.287.950">
    <property type="entry name" value="Methyl-accepting chemotaxis protein"/>
    <property type="match status" value="1"/>
</dbReference>
<dbReference type="GO" id="GO:0020037">
    <property type="term" value="F:heme binding"/>
    <property type="evidence" value="ECO:0007669"/>
    <property type="project" value="InterPro"/>
</dbReference>
<dbReference type="Proteomes" id="UP000192468">
    <property type="component" value="Unassembled WGS sequence"/>
</dbReference>
<keyword evidence="8" id="KW-1185">Reference proteome</keyword>
<dbReference type="InterPro" id="IPR024096">
    <property type="entry name" value="NO_sig/Golgi_transp_ligand-bd"/>
</dbReference>
<gene>
    <name evidence="7" type="ORF">SAMN02745134_03542</name>
</gene>
<dbReference type="InterPro" id="IPR004089">
    <property type="entry name" value="MCPsignal_dom"/>
</dbReference>
<organism evidence="7 8">
    <name type="scientific">Clostridium acidisoli DSM 12555</name>
    <dbReference type="NCBI Taxonomy" id="1121291"/>
    <lineage>
        <taxon>Bacteria</taxon>
        <taxon>Bacillati</taxon>
        <taxon>Bacillota</taxon>
        <taxon>Clostridia</taxon>
        <taxon>Eubacteriales</taxon>
        <taxon>Clostridiaceae</taxon>
        <taxon>Clostridium</taxon>
    </lineage>
</organism>
<feature type="coiled-coil region" evidence="4">
    <location>
        <begin position="346"/>
        <end position="387"/>
    </location>
</feature>
<keyword evidence="4" id="KW-0175">Coiled coil</keyword>
<evidence type="ECO:0000256" key="4">
    <source>
        <dbReference type="SAM" id="Coils"/>
    </source>
</evidence>
<keyword evidence="5" id="KW-1133">Transmembrane helix</keyword>
<evidence type="ECO:0000256" key="5">
    <source>
        <dbReference type="SAM" id="Phobius"/>
    </source>
</evidence>
<dbReference type="SUPFAM" id="SSF111126">
    <property type="entry name" value="Ligand-binding domain in the NO signalling and Golgi transport"/>
    <property type="match status" value="1"/>
</dbReference>
<dbReference type="AlphaFoldDB" id="A0A1W1XX02"/>
<dbReference type="PROSITE" id="PS50111">
    <property type="entry name" value="CHEMOTAXIS_TRANSDUC_2"/>
    <property type="match status" value="1"/>
</dbReference>
<sequence length="599" mass="66968">MKGTVVGTWVKTCRKLYSDDVVNEALEKIGYGSKKVFSPIEDVKDENVNEFMKYISEKQNVTLKELWRAVGEDNIYSFHHDYPAFFKHDNLYSFLRTLFDIHVVMTQRFKGAKPPIVSIEAISSREAIFTYNSKRGMFDYLEGMLVGAAKFFKEKIEIEVLESTPSSVNLKIKFDKDIYYKKVYRINKILSLGFIKNIEGKAALITFLISIITSIPLLGTNNIIKSIITAVIAGVVTFIGVKILMRPKRLIEKQIEKINNHNFVVDSKIETGDYFEKIYDELIKHQKMISKDFVGFKGITDEMNSFVKKIEGIASVMRTTSEEISGVVEQLANTAVDQAQNTQDCATTLNENVNSLNNLVKKENNNKEQLEQAIDIINDSYENVETTSKNIMNSLTKFQEVKDKGVELGGKANDIKEIVLIVSSISEQINLLALNASIEAARAGEAGRGFSVVAEEVRKLAEQTGSAVEKITSNLETFVGDLHGLVEKIGTQYGVLHNEIGTLQGVRDLSYKAKVSAKTVSEEMIKSADKLDKESKYMSGISQNIESLAAIAEENSASSEEVSASVITYTTGIKELTDNMGEFKKVTDGFTEDLEKYKI</sequence>
<feature type="transmembrane region" description="Helical" evidence="5">
    <location>
        <begin position="223"/>
        <end position="245"/>
    </location>
</feature>
<dbReference type="PANTHER" id="PTHR32089:SF112">
    <property type="entry name" value="LYSOZYME-LIKE PROTEIN-RELATED"/>
    <property type="match status" value="1"/>
</dbReference>
<evidence type="ECO:0000256" key="2">
    <source>
        <dbReference type="ARBA" id="ARBA00029447"/>
    </source>
</evidence>
<evidence type="ECO:0000313" key="7">
    <source>
        <dbReference type="EMBL" id="SMC28499.1"/>
    </source>
</evidence>
<evidence type="ECO:0000313" key="8">
    <source>
        <dbReference type="Proteomes" id="UP000192468"/>
    </source>
</evidence>
<feature type="transmembrane region" description="Helical" evidence="5">
    <location>
        <begin position="198"/>
        <end position="217"/>
    </location>
</feature>
<dbReference type="STRING" id="1121291.SAMN02745134_03542"/>
<dbReference type="OrthoDB" id="1660488at2"/>
<evidence type="ECO:0000259" key="6">
    <source>
        <dbReference type="PROSITE" id="PS50111"/>
    </source>
</evidence>
<evidence type="ECO:0000256" key="3">
    <source>
        <dbReference type="PROSITE-ProRule" id="PRU00284"/>
    </source>
</evidence>
<dbReference type="GO" id="GO:0006935">
    <property type="term" value="P:chemotaxis"/>
    <property type="evidence" value="ECO:0007669"/>
    <property type="project" value="InterPro"/>
</dbReference>
<keyword evidence="1 3" id="KW-0807">Transducer</keyword>
<dbReference type="GO" id="GO:0007165">
    <property type="term" value="P:signal transduction"/>
    <property type="evidence" value="ECO:0007669"/>
    <property type="project" value="UniProtKB-KW"/>
</dbReference>
<dbReference type="Pfam" id="PF00015">
    <property type="entry name" value="MCPsignal"/>
    <property type="match status" value="1"/>
</dbReference>
<dbReference type="Pfam" id="PF07700">
    <property type="entry name" value="HNOB"/>
    <property type="match status" value="1"/>
</dbReference>
<dbReference type="GO" id="GO:0004888">
    <property type="term" value="F:transmembrane signaling receptor activity"/>
    <property type="evidence" value="ECO:0007669"/>
    <property type="project" value="InterPro"/>
</dbReference>
<evidence type="ECO:0000256" key="1">
    <source>
        <dbReference type="ARBA" id="ARBA00023224"/>
    </source>
</evidence>
<accession>A0A1W1XX02</accession>